<dbReference type="AlphaFoldDB" id="A0AAW0CRW5"/>
<comment type="caution">
    <text evidence="1">The sequence shown here is derived from an EMBL/GenBank/DDBJ whole genome shotgun (WGS) entry which is preliminary data.</text>
</comment>
<evidence type="ECO:0000313" key="1">
    <source>
        <dbReference type="EMBL" id="KAK7041026.1"/>
    </source>
</evidence>
<dbReference type="Proteomes" id="UP001362999">
    <property type="component" value="Unassembled WGS sequence"/>
</dbReference>
<name>A0AAW0CRW5_9AGAR</name>
<gene>
    <name evidence="1" type="ORF">R3P38DRAFT_3179548</name>
</gene>
<proteinExistence type="predicted"/>
<keyword evidence="2" id="KW-1185">Reference proteome</keyword>
<evidence type="ECO:0000313" key="2">
    <source>
        <dbReference type="Proteomes" id="UP001362999"/>
    </source>
</evidence>
<organism evidence="1 2">
    <name type="scientific">Favolaschia claudopus</name>
    <dbReference type="NCBI Taxonomy" id="2862362"/>
    <lineage>
        <taxon>Eukaryota</taxon>
        <taxon>Fungi</taxon>
        <taxon>Dikarya</taxon>
        <taxon>Basidiomycota</taxon>
        <taxon>Agaricomycotina</taxon>
        <taxon>Agaricomycetes</taxon>
        <taxon>Agaricomycetidae</taxon>
        <taxon>Agaricales</taxon>
        <taxon>Marasmiineae</taxon>
        <taxon>Mycenaceae</taxon>
        <taxon>Favolaschia</taxon>
    </lineage>
</organism>
<dbReference type="EMBL" id="JAWWNJ010000014">
    <property type="protein sequence ID" value="KAK7041026.1"/>
    <property type="molecule type" value="Genomic_DNA"/>
</dbReference>
<protein>
    <submittedName>
        <fullName evidence="1">Uncharacterized protein</fullName>
    </submittedName>
</protein>
<accession>A0AAW0CRW5</accession>
<reference evidence="1 2" key="1">
    <citation type="journal article" date="2024" name="J Genomics">
        <title>Draft genome sequencing and assembly of Favolaschia claudopus CIRM-BRFM 2984 isolated from oak limbs.</title>
        <authorList>
            <person name="Navarro D."/>
            <person name="Drula E."/>
            <person name="Chaduli D."/>
            <person name="Cazenave R."/>
            <person name="Ahrendt S."/>
            <person name="Wang J."/>
            <person name="Lipzen A."/>
            <person name="Daum C."/>
            <person name="Barry K."/>
            <person name="Grigoriev I.V."/>
            <person name="Favel A."/>
            <person name="Rosso M.N."/>
            <person name="Martin F."/>
        </authorList>
    </citation>
    <scope>NUCLEOTIDE SEQUENCE [LARGE SCALE GENOMIC DNA]</scope>
    <source>
        <strain evidence="1 2">CIRM-BRFM 2984</strain>
    </source>
</reference>
<sequence>MGASIGNCYPKLTRQLLLDLDDYLLDLDNYFPNHDDDLTALNHDQMLHPNLKARSTMRTSSTLTTSQLDLDDYLLDIGDDLARVTSTNYRHSVYDTGFLRYNLPLFVNRLLVRHCDYSSFYEPHLNQHTQDHCPKLKPSDTIDKVKAENSAPQRKLEVGVAFLDSHISRFPSPQPSSC</sequence>